<dbReference type="SMART" id="SM00102">
    <property type="entry name" value="ADF"/>
    <property type="match status" value="1"/>
</dbReference>
<keyword evidence="7" id="KW-0206">Cytoskeleton</keyword>
<accession>A0ABQ9J2H9</accession>
<proteinExistence type="inferred from homology"/>
<evidence type="ECO:0000259" key="12">
    <source>
        <dbReference type="PROSITE" id="PS51263"/>
    </source>
</evidence>
<evidence type="ECO:0000256" key="8">
    <source>
        <dbReference type="PROSITE-ProRule" id="PRU00192"/>
    </source>
</evidence>
<dbReference type="Proteomes" id="UP001162164">
    <property type="component" value="Unassembled WGS sequence"/>
</dbReference>
<dbReference type="InterPro" id="IPR002108">
    <property type="entry name" value="ADF-H"/>
</dbReference>
<feature type="region of interest" description="Disordered" evidence="10">
    <location>
        <begin position="267"/>
        <end position="323"/>
    </location>
</feature>
<keyword evidence="6" id="KW-0009">Actin-binding</keyword>
<name>A0ABQ9J2H9_9CUCU</name>
<dbReference type="Gene3D" id="2.30.30.40">
    <property type="entry name" value="SH3 Domains"/>
    <property type="match status" value="1"/>
</dbReference>
<gene>
    <name evidence="13" type="ORF">NQ317_014146</name>
</gene>
<evidence type="ECO:0000313" key="14">
    <source>
        <dbReference type="Proteomes" id="UP001162164"/>
    </source>
</evidence>
<evidence type="ECO:0000256" key="2">
    <source>
        <dbReference type="ARBA" id="ARBA00011039"/>
    </source>
</evidence>
<dbReference type="InterPro" id="IPR029006">
    <property type="entry name" value="ADF-H/Gelsolin-like_dom_sf"/>
</dbReference>
<dbReference type="SUPFAM" id="SSF55753">
    <property type="entry name" value="Actin depolymerizing proteins"/>
    <property type="match status" value="1"/>
</dbReference>
<dbReference type="Pfam" id="PF00241">
    <property type="entry name" value="Cofilin_ADF"/>
    <property type="match status" value="1"/>
</dbReference>
<reference evidence="13" key="1">
    <citation type="journal article" date="2023" name="Insect Mol. Biol.">
        <title>Genome sequencing provides insights into the evolution of gene families encoding plant cell wall-degrading enzymes in longhorned beetles.</title>
        <authorList>
            <person name="Shin N.R."/>
            <person name="Okamura Y."/>
            <person name="Kirsch R."/>
            <person name="Pauchet Y."/>
        </authorList>
    </citation>
    <scope>NUCLEOTIDE SEQUENCE</scope>
    <source>
        <strain evidence="13">MMC_N1</strain>
    </source>
</reference>
<keyword evidence="14" id="KW-1185">Reference proteome</keyword>
<feature type="domain" description="SH3" evidence="11">
    <location>
        <begin position="350"/>
        <end position="410"/>
    </location>
</feature>
<dbReference type="InterPro" id="IPR001452">
    <property type="entry name" value="SH3_domain"/>
</dbReference>
<dbReference type="SUPFAM" id="SSF50044">
    <property type="entry name" value="SH3-domain"/>
    <property type="match status" value="1"/>
</dbReference>
<keyword evidence="3 8" id="KW-0728">SH3 domain</keyword>
<comment type="subcellular location">
    <subcellularLocation>
        <location evidence="1">Cytoplasm</location>
        <location evidence="1">Cytoskeleton</location>
    </subcellularLocation>
</comment>
<dbReference type="InterPro" id="IPR036028">
    <property type="entry name" value="SH3-like_dom_sf"/>
</dbReference>
<keyword evidence="5 9" id="KW-0175">Coiled coil</keyword>
<dbReference type="SMART" id="SM00326">
    <property type="entry name" value="SH3"/>
    <property type="match status" value="1"/>
</dbReference>
<dbReference type="PROSITE" id="PS50002">
    <property type="entry name" value="SH3"/>
    <property type="match status" value="1"/>
</dbReference>
<dbReference type="PRINTS" id="PR00452">
    <property type="entry name" value="SH3DOMAIN"/>
</dbReference>
<evidence type="ECO:0000259" key="11">
    <source>
        <dbReference type="PROSITE" id="PS50002"/>
    </source>
</evidence>
<evidence type="ECO:0008006" key="15">
    <source>
        <dbReference type="Google" id="ProtNLM"/>
    </source>
</evidence>
<dbReference type="EMBL" id="JAPWTJ010001422">
    <property type="protein sequence ID" value="KAJ8971870.1"/>
    <property type="molecule type" value="Genomic_DNA"/>
</dbReference>
<keyword evidence="4" id="KW-0963">Cytoplasm</keyword>
<feature type="compositionally biased region" description="Polar residues" evidence="10">
    <location>
        <begin position="311"/>
        <end position="320"/>
    </location>
</feature>
<evidence type="ECO:0000256" key="7">
    <source>
        <dbReference type="ARBA" id="ARBA00023212"/>
    </source>
</evidence>
<evidence type="ECO:0000256" key="5">
    <source>
        <dbReference type="ARBA" id="ARBA00023054"/>
    </source>
</evidence>
<sequence>MSIDLDKNRISLQEAWKDVLNDKTNTNWALFGYEGQTNTLKVVSTGCDGIEELCDDLNSGKIMYAFAKVNDPKTSLDKCVLINWQGEGANTVRKGMCANHLRDIERFFSGAHLTVNARNEEEVEPDLIIEKLKKSGSEYRFKARVEPIEPSAPVGTAYQRVNPVKEINSQERDKFWRKEEEEERKRLEGEKKKKQDETFKLELEVAQREEKETKLREEQTLIRNNSIDQMKENEKHQEHIQNQIINVTQSNKTPEKPVRNSILKAAARNKTDTSESPAAQSHEINKPDSNISDDEGDQFSTIKRSPKDKSVTPTSPNTDITNDEKKEVVENIAHITDQQFIDEYIYGLSKPVCQARALYDYQAADDTEISFDPGDIITNIEQVDEGWWQGLAPDGISYGLFPANYVELVE</sequence>
<evidence type="ECO:0000256" key="10">
    <source>
        <dbReference type="SAM" id="MobiDB-lite"/>
    </source>
</evidence>
<protein>
    <recommendedName>
        <fullName evidence="15">Drebrin-like protein</fullName>
    </recommendedName>
</protein>
<dbReference type="CDD" id="cd11281">
    <property type="entry name" value="ADF_drebrin_like"/>
    <property type="match status" value="1"/>
</dbReference>
<dbReference type="CDD" id="cd11960">
    <property type="entry name" value="SH3_Abp1_eu"/>
    <property type="match status" value="1"/>
</dbReference>
<evidence type="ECO:0000256" key="6">
    <source>
        <dbReference type="ARBA" id="ARBA00023203"/>
    </source>
</evidence>
<dbReference type="InterPro" id="IPR035717">
    <property type="entry name" value="Drebrin-like_SH3"/>
</dbReference>
<feature type="domain" description="ADF-H" evidence="12">
    <location>
        <begin position="2"/>
        <end position="133"/>
    </location>
</feature>
<dbReference type="PANTHER" id="PTHR10829">
    <property type="entry name" value="CORTACTIN AND DREBRIN"/>
    <property type="match status" value="1"/>
</dbReference>
<dbReference type="PANTHER" id="PTHR10829:SF25">
    <property type="entry name" value="DREBRIN-LIKE PROTEIN"/>
    <property type="match status" value="1"/>
</dbReference>
<dbReference type="Pfam" id="PF14604">
    <property type="entry name" value="SH3_9"/>
    <property type="match status" value="1"/>
</dbReference>
<organism evidence="13 14">
    <name type="scientific">Molorchus minor</name>
    <dbReference type="NCBI Taxonomy" id="1323400"/>
    <lineage>
        <taxon>Eukaryota</taxon>
        <taxon>Metazoa</taxon>
        <taxon>Ecdysozoa</taxon>
        <taxon>Arthropoda</taxon>
        <taxon>Hexapoda</taxon>
        <taxon>Insecta</taxon>
        <taxon>Pterygota</taxon>
        <taxon>Neoptera</taxon>
        <taxon>Endopterygota</taxon>
        <taxon>Coleoptera</taxon>
        <taxon>Polyphaga</taxon>
        <taxon>Cucujiformia</taxon>
        <taxon>Chrysomeloidea</taxon>
        <taxon>Cerambycidae</taxon>
        <taxon>Lamiinae</taxon>
        <taxon>Monochamini</taxon>
        <taxon>Molorchus</taxon>
    </lineage>
</organism>
<evidence type="ECO:0000256" key="9">
    <source>
        <dbReference type="SAM" id="Coils"/>
    </source>
</evidence>
<evidence type="ECO:0000256" key="4">
    <source>
        <dbReference type="ARBA" id="ARBA00022490"/>
    </source>
</evidence>
<comment type="caution">
    <text evidence="13">The sequence shown here is derived from an EMBL/GenBank/DDBJ whole genome shotgun (WGS) entry which is preliminary data.</text>
</comment>
<evidence type="ECO:0000256" key="3">
    <source>
        <dbReference type="ARBA" id="ARBA00022443"/>
    </source>
</evidence>
<dbReference type="Gene3D" id="3.40.20.10">
    <property type="entry name" value="Severin"/>
    <property type="match status" value="1"/>
</dbReference>
<feature type="coiled-coil region" evidence="9">
    <location>
        <begin position="177"/>
        <end position="204"/>
    </location>
</feature>
<dbReference type="PROSITE" id="PS51263">
    <property type="entry name" value="ADF_H"/>
    <property type="match status" value="1"/>
</dbReference>
<comment type="similarity">
    <text evidence="2">Belongs to the ABP1 family.</text>
</comment>
<evidence type="ECO:0000313" key="13">
    <source>
        <dbReference type="EMBL" id="KAJ8971870.1"/>
    </source>
</evidence>
<evidence type="ECO:0000256" key="1">
    <source>
        <dbReference type="ARBA" id="ARBA00004245"/>
    </source>
</evidence>